<evidence type="ECO:0000259" key="2">
    <source>
        <dbReference type="Pfam" id="PF25534"/>
    </source>
</evidence>
<evidence type="ECO:0000256" key="1">
    <source>
        <dbReference type="SAM" id="MobiDB-lite"/>
    </source>
</evidence>
<name>A0A8H5CYG6_9AGAR</name>
<evidence type="ECO:0000313" key="4">
    <source>
        <dbReference type="Proteomes" id="UP000559027"/>
    </source>
</evidence>
<dbReference type="OrthoDB" id="3364132at2759"/>
<dbReference type="EMBL" id="JAACJO010000015">
    <property type="protein sequence ID" value="KAF5349923.1"/>
    <property type="molecule type" value="Genomic_DNA"/>
</dbReference>
<comment type="caution">
    <text evidence="3">The sequence shown here is derived from an EMBL/GenBank/DDBJ whole genome shotgun (WGS) entry which is preliminary data.</text>
</comment>
<dbReference type="PANTHER" id="PTHR36223:SF1">
    <property type="entry name" value="TRANSCRIPTION ELONGATION FACTOR EAF N-TERMINAL DOMAIN-CONTAINING PROTEIN"/>
    <property type="match status" value="1"/>
</dbReference>
<dbReference type="InterPro" id="IPR057678">
    <property type="entry name" value="DUF7918"/>
</dbReference>
<proteinExistence type="predicted"/>
<feature type="region of interest" description="Disordered" evidence="1">
    <location>
        <begin position="205"/>
        <end position="254"/>
    </location>
</feature>
<dbReference type="Proteomes" id="UP000559027">
    <property type="component" value="Unassembled WGS sequence"/>
</dbReference>
<dbReference type="AlphaFoldDB" id="A0A8H5CYG6"/>
<keyword evidence="4" id="KW-1185">Reference proteome</keyword>
<dbReference type="PANTHER" id="PTHR36223">
    <property type="entry name" value="BETA-LACTAMASE-TYPE TRANSPEPTIDASE FOLD DOMAIN CONTAINING PROTEIN"/>
    <property type="match status" value="1"/>
</dbReference>
<protein>
    <recommendedName>
        <fullName evidence="2">DUF7918 domain-containing protein</fullName>
    </recommendedName>
</protein>
<evidence type="ECO:0000313" key="3">
    <source>
        <dbReference type="EMBL" id="KAF5349923.1"/>
    </source>
</evidence>
<organism evidence="3 4">
    <name type="scientific">Leucocoprinus leucothites</name>
    <dbReference type="NCBI Taxonomy" id="201217"/>
    <lineage>
        <taxon>Eukaryota</taxon>
        <taxon>Fungi</taxon>
        <taxon>Dikarya</taxon>
        <taxon>Basidiomycota</taxon>
        <taxon>Agaricomycotina</taxon>
        <taxon>Agaricomycetes</taxon>
        <taxon>Agaricomycetidae</taxon>
        <taxon>Agaricales</taxon>
        <taxon>Agaricineae</taxon>
        <taxon>Agaricaceae</taxon>
        <taxon>Leucocoprinus</taxon>
    </lineage>
</organism>
<reference evidence="3 4" key="1">
    <citation type="journal article" date="2020" name="ISME J.">
        <title>Uncovering the hidden diversity of litter-decomposition mechanisms in mushroom-forming fungi.</title>
        <authorList>
            <person name="Floudas D."/>
            <person name="Bentzer J."/>
            <person name="Ahren D."/>
            <person name="Johansson T."/>
            <person name="Persson P."/>
            <person name="Tunlid A."/>
        </authorList>
    </citation>
    <scope>NUCLEOTIDE SEQUENCE [LARGE SCALE GENOMIC DNA]</scope>
    <source>
        <strain evidence="3 4">CBS 146.42</strain>
    </source>
</reference>
<accession>A0A8H5CYG6</accession>
<sequence length="262" mass="29106">MLTLDGMSISIRVDGVDIPEFTVERDLERKRVSCWVPSQVDKEFEVVVNSGTRARGPWAADVVADGARAYNPIFLMDQSCNVGYYQKSATVKRPFAFSKLELVDDDALLNSSQGTRIGEIEISCYTVEVTNSYYKPEYNTSFVDNSKVHEKSKKGLSEHVGFKKEVQGNPCKFYNARNLEYIGTFVFRYRPLAYLQAQGLAPAPGQVVPAANSQPRPPIPVINLAKPGKSSPLKRKPDPAPVNDSDGSQQKKKVKVEIIDLT</sequence>
<feature type="domain" description="DUF7918" evidence="2">
    <location>
        <begin position="6"/>
        <end position="202"/>
    </location>
</feature>
<dbReference type="Pfam" id="PF25534">
    <property type="entry name" value="DUF7918"/>
    <property type="match status" value="1"/>
</dbReference>
<gene>
    <name evidence="3" type="ORF">D9756_009187</name>
</gene>